<dbReference type="PANTHER" id="PTHR43606">
    <property type="entry name" value="PHOSPHATASE, PUTATIVE (AFU_ORTHOLOGUE AFUA_6G08710)-RELATED"/>
    <property type="match status" value="1"/>
</dbReference>
<evidence type="ECO:0000313" key="3">
    <source>
        <dbReference type="Proteomes" id="UP000054270"/>
    </source>
</evidence>
<dbReference type="OMA" id="IHGPASF"/>
<dbReference type="InterPro" id="IPR029052">
    <property type="entry name" value="Metallo-depent_PP-like"/>
</dbReference>
<protein>
    <recommendedName>
        <fullName evidence="1">PhoD-like phosphatase metallophosphatase domain-containing protein</fullName>
    </recommendedName>
</protein>
<name>A0A0D2PFG4_HYPSF</name>
<organism evidence="2 3">
    <name type="scientific">Hypholoma sublateritium (strain FD-334 SS-4)</name>
    <dbReference type="NCBI Taxonomy" id="945553"/>
    <lineage>
        <taxon>Eukaryota</taxon>
        <taxon>Fungi</taxon>
        <taxon>Dikarya</taxon>
        <taxon>Basidiomycota</taxon>
        <taxon>Agaricomycotina</taxon>
        <taxon>Agaricomycetes</taxon>
        <taxon>Agaricomycetidae</taxon>
        <taxon>Agaricales</taxon>
        <taxon>Agaricineae</taxon>
        <taxon>Strophariaceae</taxon>
        <taxon>Hypholoma</taxon>
    </lineage>
</organism>
<evidence type="ECO:0000313" key="2">
    <source>
        <dbReference type="EMBL" id="KJA27276.1"/>
    </source>
</evidence>
<feature type="domain" description="PhoD-like phosphatase metallophosphatase" evidence="1">
    <location>
        <begin position="255"/>
        <end position="487"/>
    </location>
</feature>
<dbReference type="InterPro" id="IPR018946">
    <property type="entry name" value="PhoD-like_MPP"/>
</dbReference>
<gene>
    <name evidence="2" type="ORF">HYPSUDRAFT_198067</name>
</gene>
<proteinExistence type="predicted"/>
<reference evidence="3" key="1">
    <citation type="submission" date="2014-04" db="EMBL/GenBank/DDBJ databases">
        <title>Evolutionary Origins and Diversification of the Mycorrhizal Mutualists.</title>
        <authorList>
            <consortium name="DOE Joint Genome Institute"/>
            <consortium name="Mycorrhizal Genomics Consortium"/>
            <person name="Kohler A."/>
            <person name="Kuo A."/>
            <person name="Nagy L.G."/>
            <person name="Floudas D."/>
            <person name="Copeland A."/>
            <person name="Barry K.W."/>
            <person name="Cichocki N."/>
            <person name="Veneault-Fourrey C."/>
            <person name="LaButti K."/>
            <person name="Lindquist E.A."/>
            <person name="Lipzen A."/>
            <person name="Lundell T."/>
            <person name="Morin E."/>
            <person name="Murat C."/>
            <person name="Riley R."/>
            <person name="Ohm R."/>
            <person name="Sun H."/>
            <person name="Tunlid A."/>
            <person name="Henrissat B."/>
            <person name="Grigoriev I.V."/>
            <person name="Hibbett D.S."/>
            <person name="Martin F."/>
        </authorList>
    </citation>
    <scope>NUCLEOTIDE SEQUENCE [LARGE SCALE GENOMIC DNA]</scope>
    <source>
        <strain evidence="3">FD-334 SS-4</strain>
    </source>
</reference>
<dbReference type="InterPro" id="IPR038607">
    <property type="entry name" value="PhoD-like_sf"/>
</dbReference>
<sequence length="586" mass="64635">MLTFAPTVTSSLFRLLAYVFLQIIPSRLIRFAIPAFYATYLLATWLFPVPPPRAPNEKNKGVPARRPNPLATLLLSLPTQSRALTAANVLINTLLFAAVLDFAASPFFDTANDLVFTRVGAVYPDSVKVVARYPDHSALRVLYREVATEPWKDGPDLHLTPDSDWAATARIDNLWPSTPYEYVLATANRTVLPSPAAPIPFRTAPDPRLHTAGSFRFVASSCTVPNFPYRGPHHRRSIHGFDLLADYLAANDTVPTEFMLFLGDFIYADVPFYVGDDEEAYRRLYRRNYQSPSYRRVYERLPVFHAYDDHEFIDNYAGNSADPPPFGNGAAAYDVYAGSANPDPLAPGASYYAFAHGAAAFFVLDTRRYRAGPTPEGDGTMLGAAQLEALEGWLNEVNETAAFKVVVSSVPLTELFTYDAKIDTWAAYPVEKARVLRALQNVKGAVVISGDRHQFAAVEFAPGTGRERVVEVSTSPLSMFYIPLVSGIERATADAVEGVDGAQVPRERVLEYISRGNAKWSAFEVDTRDAARPVMRVETVIDGVPAYHMEIEGMPLRAPAAGLGALVSVNVRGLFDRVGLGPRRWF</sequence>
<dbReference type="Pfam" id="PF09423">
    <property type="entry name" value="PhoD"/>
    <property type="match status" value="1"/>
</dbReference>
<accession>A0A0D2PFG4</accession>
<dbReference type="PANTHER" id="PTHR43606:SF2">
    <property type="entry name" value="ALKALINE PHOSPHATASE FAMILY PROTEIN (AFU_ORTHOLOGUE AFUA_5G03860)"/>
    <property type="match status" value="1"/>
</dbReference>
<keyword evidence="3" id="KW-1185">Reference proteome</keyword>
<dbReference type="EMBL" id="KN817524">
    <property type="protein sequence ID" value="KJA27276.1"/>
    <property type="molecule type" value="Genomic_DNA"/>
</dbReference>
<dbReference type="Proteomes" id="UP000054270">
    <property type="component" value="Unassembled WGS sequence"/>
</dbReference>
<dbReference type="STRING" id="945553.A0A0D2PFG4"/>
<dbReference type="Gene3D" id="3.60.21.70">
    <property type="entry name" value="PhoD-like phosphatase"/>
    <property type="match status" value="1"/>
</dbReference>
<dbReference type="OrthoDB" id="2100241at2759"/>
<dbReference type="CDD" id="cd07389">
    <property type="entry name" value="MPP_PhoD"/>
    <property type="match status" value="1"/>
</dbReference>
<dbReference type="SUPFAM" id="SSF56300">
    <property type="entry name" value="Metallo-dependent phosphatases"/>
    <property type="match status" value="1"/>
</dbReference>
<dbReference type="AlphaFoldDB" id="A0A0D2PFG4"/>
<dbReference type="InterPro" id="IPR052900">
    <property type="entry name" value="Phospholipid_Metab_Enz"/>
</dbReference>
<evidence type="ECO:0000259" key="1">
    <source>
        <dbReference type="Pfam" id="PF09423"/>
    </source>
</evidence>